<dbReference type="GO" id="GO:0005886">
    <property type="term" value="C:plasma membrane"/>
    <property type="evidence" value="ECO:0007669"/>
    <property type="project" value="UniProtKB-SubCell"/>
</dbReference>
<keyword evidence="1 9" id="KW-1003">Cell membrane</keyword>
<dbReference type="Pfam" id="PF02881">
    <property type="entry name" value="SRP54_N"/>
    <property type="match status" value="1"/>
</dbReference>
<accession>A0A7X2TPR1</accession>
<evidence type="ECO:0000313" key="11">
    <source>
        <dbReference type="EMBL" id="MSU05689.1"/>
    </source>
</evidence>
<comment type="caution">
    <text evidence="11">The sequence shown here is derived from an EMBL/GenBank/DDBJ whole genome shotgun (WGS) entry which is preliminary data.</text>
</comment>
<proteinExistence type="inferred from homology"/>
<comment type="function">
    <text evidence="9">Involved in targeting and insertion of nascent membrane proteins into the cytoplasmic membrane. Acts as a receptor for the complex formed by the signal recognition particle (SRP) and the ribosome-nascent chain (RNC).</text>
</comment>
<dbReference type="SMART" id="SM00962">
    <property type="entry name" value="SRP54"/>
    <property type="match status" value="1"/>
</dbReference>
<keyword evidence="12" id="KW-1185">Reference proteome</keyword>
<dbReference type="Gene3D" id="3.40.50.300">
    <property type="entry name" value="P-loop containing nucleotide triphosphate hydrolases"/>
    <property type="match status" value="1"/>
</dbReference>
<dbReference type="PANTHER" id="PTHR43134">
    <property type="entry name" value="SIGNAL RECOGNITION PARTICLE RECEPTOR SUBUNIT ALPHA"/>
    <property type="match status" value="1"/>
</dbReference>
<organism evidence="11 12">
    <name type="scientific">Bullifex porci</name>
    <dbReference type="NCBI Taxonomy" id="2606638"/>
    <lineage>
        <taxon>Bacteria</taxon>
        <taxon>Pseudomonadati</taxon>
        <taxon>Spirochaetota</taxon>
        <taxon>Spirochaetia</taxon>
        <taxon>Spirochaetales</taxon>
        <taxon>Spirochaetaceae</taxon>
        <taxon>Bullifex</taxon>
    </lineage>
</organism>
<evidence type="ECO:0000256" key="6">
    <source>
        <dbReference type="ARBA" id="ARBA00023136"/>
    </source>
</evidence>
<comment type="catalytic activity">
    <reaction evidence="8 9">
        <text>GTP + H2O = GDP + phosphate + H(+)</text>
        <dbReference type="Rhea" id="RHEA:19669"/>
        <dbReference type="ChEBI" id="CHEBI:15377"/>
        <dbReference type="ChEBI" id="CHEBI:15378"/>
        <dbReference type="ChEBI" id="CHEBI:37565"/>
        <dbReference type="ChEBI" id="CHEBI:43474"/>
        <dbReference type="ChEBI" id="CHEBI:58189"/>
        <dbReference type="EC" id="3.6.5.4"/>
    </reaction>
</comment>
<dbReference type="Pfam" id="PF00448">
    <property type="entry name" value="SRP54"/>
    <property type="match status" value="1"/>
</dbReference>
<name>A0A7X2TPR1_9SPIO</name>
<feature type="binding site" evidence="9">
    <location>
        <begin position="93"/>
        <end position="100"/>
    </location>
    <ligand>
        <name>GTP</name>
        <dbReference type="ChEBI" id="CHEBI:37565"/>
    </ligand>
</feature>
<feature type="binding site" evidence="9">
    <location>
        <begin position="240"/>
        <end position="243"/>
    </location>
    <ligand>
        <name>GTP</name>
        <dbReference type="ChEBI" id="CHEBI:37565"/>
    </ligand>
</feature>
<dbReference type="GO" id="GO:0006614">
    <property type="term" value="P:SRP-dependent cotranslational protein targeting to membrane"/>
    <property type="evidence" value="ECO:0007669"/>
    <property type="project" value="InterPro"/>
</dbReference>
<protein>
    <recommendedName>
        <fullName evidence="9">Signal recognition particle receptor FtsY</fullName>
        <shortName evidence="9">SRP receptor</shortName>
        <ecNumber evidence="9">3.6.5.4</ecNumber>
    </recommendedName>
</protein>
<dbReference type="SUPFAM" id="SSF52540">
    <property type="entry name" value="P-loop containing nucleoside triphosphate hydrolases"/>
    <property type="match status" value="1"/>
</dbReference>
<reference evidence="11 12" key="1">
    <citation type="submission" date="2019-08" db="EMBL/GenBank/DDBJ databases">
        <title>In-depth cultivation of the pig gut microbiome towards novel bacterial diversity and tailored functional studies.</title>
        <authorList>
            <person name="Wylensek D."/>
            <person name="Hitch T.C.A."/>
            <person name="Clavel T."/>
        </authorList>
    </citation>
    <scope>NUCLEOTIDE SEQUENCE [LARGE SCALE GENOMIC DNA]</scope>
    <source>
        <strain evidence="11 12">NM-380-WT-3C1</strain>
    </source>
</reference>
<dbReference type="EMBL" id="VUNN01000003">
    <property type="protein sequence ID" value="MSU05689.1"/>
    <property type="molecule type" value="Genomic_DNA"/>
</dbReference>
<keyword evidence="5 9" id="KW-0342">GTP-binding</keyword>
<dbReference type="SUPFAM" id="SSF47364">
    <property type="entry name" value="Domain of the SRP/SRP receptor G-proteins"/>
    <property type="match status" value="1"/>
</dbReference>
<dbReference type="InterPro" id="IPR042101">
    <property type="entry name" value="SRP54_N_sf"/>
</dbReference>
<feature type="binding site" evidence="9">
    <location>
        <begin position="175"/>
        <end position="179"/>
    </location>
    <ligand>
        <name>GTP</name>
        <dbReference type="ChEBI" id="CHEBI:37565"/>
    </ligand>
</feature>
<dbReference type="InterPro" id="IPR013822">
    <property type="entry name" value="Signal_recog_particl_SRP54_hlx"/>
</dbReference>
<comment type="subcellular location">
    <subcellularLocation>
        <location evidence="9">Cell membrane</location>
        <topology evidence="9">Peripheral membrane protein</topology>
        <orientation evidence="9">Cytoplasmic side</orientation>
    </subcellularLocation>
    <subcellularLocation>
        <location evidence="9">Cytoplasm</location>
    </subcellularLocation>
</comment>
<evidence type="ECO:0000256" key="8">
    <source>
        <dbReference type="ARBA" id="ARBA00048027"/>
    </source>
</evidence>
<evidence type="ECO:0000256" key="4">
    <source>
        <dbReference type="ARBA" id="ARBA00022801"/>
    </source>
</evidence>
<dbReference type="RefSeq" id="WP_154424588.1">
    <property type="nucleotide sequence ID" value="NZ_VUNN01000003.1"/>
</dbReference>
<dbReference type="GO" id="GO:0005737">
    <property type="term" value="C:cytoplasm"/>
    <property type="evidence" value="ECO:0007669"/>
    <property type="project" value="UniProtKB-SubCell"/>
</dbReference>
<evidence type="ECO:0000256" key="7">
    <source>
        <dbReference type="ARBA" id="ARBA00023170"/>
    </source>
</evidence>
<dbReference type="SMART" id="SM00382">
    <property type="entry name" value="AAA"/>
    <property type="match status" value="1"/>
</dbReference>
<gene>
    <name evidence="9 11" type="primary">ftsY</name>
    <name evidence="11" type="ORF">FYJ80_02690</name>
</gene>
<dbReference type="GO" id="GO:0005047">
    <property type="term" value="F:signal recognition particle binding"/>
    <property type="evidence" value="ECO:0007669"/>
    <property type="project" value="TreeGrafter"/>
</dbReference>
<keyword evidence="6 9" id="KW-0472">Membrane</keyword>
<dbReference type="InterPro" id="IPR004390">
    <property type="entry name" value="SR_rcpt_FtsY"/>
</dbReference>
<sequence length="291" mass="32424">MFNKFKEKLKSLFTSRKIDEAFFEELEDTLIEGDLGARLTDEVIETLRKAAKEERAKSVEDLQRIMKDILSCYVNPFEFEPKKGELTVFLILGVNGVGKTTSIAKIAQYYKDRGYKVMLAAADTFRAAAVDQLDIHAERLGIRIVKQKTGSDPGAVVYDAITSAQSQGEDIILVDTAGRMHNKENLMRELQKINKIIANRGVKEENYKKFIVIDSTTGQNGLSQTLLFNEAVKVDGVILSKYDSLSKGGALVQIGQQLSLPVAFVGTGESYKDIHKFDKDEFLDSLVGIDK</sequence>
<dbReference type="InterPro" id="IPR003593">
    <property type="entry name" value="AAA+_ATPase"/>
</dbReference>
<dbReference type="Proteomes" id="UP000460549">
    <property type="component" value="Unassembled WGS sequence"/>
</dbReference>
<evidence type="ECO:0000256" key="3">
    <source>
        <dbReference type="ARBA" id="ARBA00022741"/>
    </source>
</evidence>
<keyword evidence="4 9" id="KW-0378">Hydrolase</keyword>
<feature type="domain" description="SRP54-type proteins GTP-binding" evidence="10">
    <location>
        <begin position="261"/>
        <end position="274"/>
    </location>
</feature>
<evidence type="ECO:0000256" key="2">
    <source>
        <dbReference type="ARBA" id="ARBA00022490"/>
    </source>
</evidence>
<evidence type="ECO:0000313" key="12">
    <source>
        <dbReference type="Proteomes" id="UP000460549"/>
    </source>
</evidence>
<dbReference type="InterPro" id="IPR027417">
    <property type="entry name" value="P-loop_NTPase"/>
</dbReference>
<keyword evidence="3 9" id="KW-0547">Nucleotide-binding</keyword>
<dbReference type="HAMAP" id="MF_00920">
    <property type="entry name" value="FtsY"/>
    <property type="match status" value="1"/>
</dbReference>
<evidence type="ECO:0000256" key="1">
    <source>
        <dbReference type="ARBA" id="ARBA00022475"/>
    </source>
</evidence>
<dbReference type="PANTHER" id="PTHR43134:SF1">
    <property type="entry name" value="SIGNAL RECOGNITION PARTICLE RECEPTOR SUBUNIT ALPHA"/>
    <property type="match status" value="1"/>
</dbReference>
<keyword evidence="7 9" id="KW-0675">Receptor</keyword>
<dbReference type="PROSITE" id="PS00300">
    <property type="entry name" value="SRP54"/>
    <property type="match status" value="1"/>
</dbReference>
<dbReference type="InterPro" id="IPR000897">
    <property type="entry name" value="SRP54_GTPase_dom"/>
</dbReference>
<dbReference type="GO" id="GO:0005525">
    <property type="term" value="F:GTP binding"/>
    <property type="evidence" value="ECO:0007669"/>
    <property type="project" value="UniProtKB-UniRule"/>
</dbReference>
<dbReference type="AlphaFoldDB" id="A0A7X2TPR1"/>
<dbReference type="EC" id="3.6.5.4" evidence="9"/>
<dbReference type="FunFam" id="3.40.50.300:FF:000053">
    <property type="entry name" value="Signal recognition particle receptor FtsY"/>
    <property type="match status" value="1"/>
</dbReference>
<comment type="subunit">
    <text evidence="9">Part of the signal recognition particle protein translocation system, which is composed of SRP and FtsY.</text>
</comment>
<dbReference type="Gene3D" id="1.20.120.140">
    <property type="entry name" value="Signal recognition particle SRP54, nucleotide-binding domain"/>
    <property type="match status" value="1"/>
</dbReference>
<dbReference type="InterPro" id="IPR036225">
    <property type="entry name" value="SRP/SRP_N"/>
</dbReference>
<evidence type="ECO:0000256" key="5">
    <source>
        <dbReference type="ARBA" id="ARBA00023134"/>
    </source>
</evidence>
<dbReference type="GO" id="GO:0003924">
    <property type="term" value="F:GTPase activity"/>
    <property type="evidence" value="ECO:0007669"/>
    <property type="project" value="UniProtKB-UniRule"/>
</dbReference>
<dbReference type="SMART" id="SM00963">
    <property type="entry name" value="SRP54_N"/>
    <property type="match status" value="1"/>
</dbReference>
<evidence type="ECO:0000259" key="10">
    <source>
        <dbReference type="PROSITE" id="PS00300"/>
    </source>
</evidence>
<comment type="similarity">
    <text evidence="9">Belongs to the GTP-binding SRP family. FtsY subfamily.</text>
</comment>
<evidence type="ECO:0000256" key="9">
    <source>
        <dbReference type="HAMAP-Rule" id="MF_00920"/>
    </source>
</evidence>
<dbReference type="NCBIfam" id="TIGR00064">
    <property type="entry name" value="ftsY"/>
    <property type="match status" value="1"/>
</dbReference>
<keyword evidence="2 9" id="KW-0963">Cytoplasm</keyword>